<dbReference type="HOGENOM" id="CLU_2639143_0_0_1"/>
<reference evidence="2" key="1">
    <citation type="journal article" date="2013" name="Genome Announc.">
        <title>Draft genome sequence of the basidiomycetous yeast-like fungus Pseudozyma hubeiensis SY62, which produces an abundant amount of the biosurfactant mannosylerythritol lipids.</title>
        <authorList>
            <person name="Konishi M."/>
            <person name="Hatada Y."/>
            <person name="Horiuchi J."/>
        </authorList>
    </citation>
    <scope>NUCLEOTIDE SEQUENCE [LARGE SCALE GENOMIC DNA]</scope>
    <source>
        <strain evidence="2">SY62</strain>
    </source>
</reference>
<sequence>MQRRWDDVDFADTGELLQRCESFGYAVSRNHQHQTQGRVDSGCFSLVLLCTRNEFPRQWDAARRVSRIQTHRRGKIE</sequence>
<proteinExistence type="predicted"/>
<evidence type="ECO:0000313" key="2">
    <source>
        <dbReference type="Proteomes" id="UP000014071"/>
    </source>
</evidence>
<dbReference type="GeneID" id="24108243"/>
<evidence type="ECO:0000313" key="1">
    <source>
        <dbReference type="EMBL" id="GAC95377.1"/>
    </source>
</evidence>
<name>R9P2F8_PSEHS</name>
<dbReference type="EMBL" id="DF238793">
    <property type="protein sequence ID" value="GAC95377.1"/>
    <property type="molecule type" value="Genomic_DNA"/>
</dbReference>
<dbReference type="AlphaFoldDB" id="R9P2F8"/>
<dbReference type="RefSeq" id="XP_012188964.1">
    <property type="nucleotide sequence ID" value="XM_012333574.1"/>
</dbReference>
<gene>
    <name evidence="1" type="ORF">PHSY_002952</name>
</gene>
<protein>
    <submittedName>
        <fullName evidence="1">Uncharacterized protein</fullName>
    </submittedName>
</protein>
<dbReference type="Proteomes" id="UP000014071">
    <property type="component" value="Unassembled WGS sequence"/>
</dbReference>
<organism evidence="1 2">
    <name type="scientific">Pseudozyma hubeiensis (strain SY62)</name>
    <name type="common">Yeast</name>
    <dbReference type="NCBI Taxonomy" id="1305764"/>
    <lineage>
        <taxon>Eukaryota</taxon>
        <taxon>Fungi</taxon>
        <taxon>Dikarya</taxon>
        <taxon>Basidiomycota</taxon>
        <taxon>Ustilaginomycotina</taxon>
        <taxon>Ustilaginomycetes</taxon>
        <taxon>Ustilaginales</taxon>
        <taxon>Ustilaginaceae</taxon>
        <taxon>Pseudozyma</taxon>
    </lineage>
</organism>
<keyword evidence="2" id="KW-1185">Reference proteome</keyword>
<accession>R9P2F8</accession>